<accession>A0AA36MV93</accession>
<evidence type="ECO:0000313" key="7">
    <source>
        <dbReference type="EMBL" id="CAJ1380208.1"/>
    </source>
</evidence>
<feature type="transmembrane region" description="Helical" evidence="5">
    <location>
        <begin position="445"/>
        <end position="474"/>
    </location>
</feature>
<gene>
    <name evidence="7" type="ORF">EVOR1521_LOCUS8215</name>
</gene>
<reference evidence="7" key="1">
    <citation type="submission" date="2023-08" db="EMBL/GenBank/DDBJ databases">
        <authorList>
            <person name="Chen Y."/>
            <person name="Shah S."/>
            <person name="Dougan E. K."/>
            <person name="Thang M."/>
            <person name="Chan C."/>
        </authorList>
    </citation>
    <scope>NUCLEOTIDE SEQUENCE</scope>
</reference>
<keyword evidence="8" id="KW-1185">Reference proteome</keyword>
<protein>
    <recommendedName>
        <fullName evidence="6">STAS domain-containing protein</fullName>
    </recommendedName>
</protein>
<evidence type="ECO:0000259" key="6">
    <source>
        <dbReference type="PROSITE" id="PS50801"/>
    </source>
</evidence>
<name>A0AA36MV93_9DINO</name>
<dbReference type="GO" id="GO:0016020">
    <property type="term" value="C:membrane"/>
    <property type="evidence" value="ECO:0007669"/>
    <property type="project" value="UniProtKB-SubCell"/>
</dbReference>
<sequence length="700" mass="75774">MVAENFGSPWPVVGVIGLCLLGYILLERRRSPWIADNLDRSTRNVSTEVMAGCMDTVTVIMRAVGMAVVLCTEEGLHDYTGLALKHILVGHLVGQVATLAFSNYETPLCTPSIEVLPLIKAMQEQISLMAPEQNESVLASTILCSSCATLASGLALYLLGLSGMGSALRFVPFSVEVSVQAMLGLVLFGLGIEASCEVDILTDFAADPAELFTLFLDFNIFSLWAASFLCAAAIYFFTKYVKDSPFTIAAFTFLALGIFHGIRVASGISIQAAQQSKWLYPETEYFPLWKLYELETTKDIIWSAVFFNMDKILLSAFIISVVNIACQLAVTSTLLPPKVMGTSTFDYEMIVQGRSHILASLFFGFSADYGNDDTLVHRMVGGRFRLSMWAHVLTMALCVFFVDIPKNSLPYVPRFINGCIVLLASAELLVAGFVQGYSLLTRNEFIVVCMAAAATLLCGGQVQAGLLVGIFLAFADTIRNFTLALEQLPPARDEGGAKVFELPSYIFFATAPGITAAIREELQSRVVILDWEKVRGLDTKAAMEFAQLLDKEDTRPRGALVYCGLKGPCRPLLVKAEALPEETLLSTALVRSLSLPTILGGAPVAASWEAGSMSNASYETARGGQRGSRSRRSTRLGVRSMHLLAEEAPSISWPLEVQGMLQAKDLARLLCEEQELKLMGRGNCAGQAASGFSAGDSAGT</sequence>
<dbReference type="AlphaFoldDB" id="A0AA36MV93"/>
<feature type="transmembrane region" description="Helical" evidence="5">
    <location>
        <begin position="212"/>
        <end position="236"/>
    </location>
</feature>
<comment type="subcellular location">
    <subcellularLocation>
        <location evidence="1">Membrane</location>
        <topology evidence="1">Multi-pass membrane protein</topology>
    </subcellularLocation>
</comment>
<feature type="transmembrane region" description="Helical" evidence="5">
    <location>
        <begin position="416"/>
        <end position="439"/>
    </location>
</feature>
<dbReference type="PROSITE" id="PS50801">
    <property type="entry name" value="STAS"/>
    <property type="match status" value="1"/>
</dbReference>
<dbReference type="EMBL" id="CAUJNA010000691">
    <property type="protein sequence ID" value="CAJ1380208.1"/>
    <property type="molecule type" value="Genomic_DNA"/>
</dbReference>
<dbReference type="PANTHER" id="PTHR43310">
    <property type="entry name" value="SULFATE TRANSPORTER YBAR-RELATED"/>
    <property type="match status" value="1"/>
</dbReference>
<dbReference type="Gene3D" id="3.30.750.24">
    <property type="entry name" value="STAS domain"/>
    <property type="match status" value="1"/>
</dbReference>
<evidence type="ECO:0000256" key="4">
    <source>
        <dbReference type="ARBA" id="ARBA00023136"/>
    </source>
</evidence>
<dbReference type="InterPro" id="IPR052706">
    <property type="entry name" value="Membrane-Transporter-like"/>
</dbReference>
<keyword evidence="3 5" id="KW-1133">Transmembrane helix</keyword>
<dbReference type="InterPro" id="IPR036513">
    <property type="entry name" value="STAS_dom_sf"/>
</dbReference>
<keyword evidence="2 5" id="KW-0812">Transmembrane</keyword>
<dbReference type="Pfam" id="PF01740">
    <property type="entry name" value="STAS"/>
    <property type="match status" value="1"/>
</dbReference>
<evidence type="ECO:0000256" key="1">
    <source>
        <dbReference type="ARBA" id="ARBA00004141"/>
    </source>
</evidence>
<feature type="transmembrane region" description="Helical" evidence="5">
    <location>
        <begin position="137"/>
        <end position="158"/>
    </location>
</feature>
<dbReference type="InterPro" id="IPR002645">
    <property type="entry name" value="STAS_dom"/>
</dbReference>
<feature type="transmembrane region" description="Helical" evidence="5">
    <location>
        <begin position="6"/>
        <end position="26"/>
    </location>
</feature>
<dbReference type="Pfam" id="PF00916">
    <property type="entry name" value="Sulfate_transp"/>
    <property type="match status" value="1"/>
</dbReference>
<dbReference type="InterPro" id="IPR011547">
    <property type="entry name" value="SLC26A/SulP_dom"/>
</dbReference>
<keyword evidence="4 5" id="KW-0472">Membrane</keyword>
<evidence type="ECO:0000256" key="2">
    <source>
        <dbReference type="ARBA" id="ARBA00022692"/>
    </source>
</evidence>
<feature type="transmembrane region" description="Helical" evidence="5">
    <location>
        <begin position="170"/>
        <end position="192"/>
    </location>
</feature>
<feature type="transmembrane region" description="Helical" evidence="5">
    <location>
        <begin position="248"/>
        <end position="270"/>
    </location>
</feature>
<dbReference type="PANTHER" id="PTHR43310:SF2">
    <property type="entry name" value="SLC26A_SULP TRANSPORTER DOMAIN-CONTAINING PROTEIN"/>
    <property type="match status" value="1"/>
</dbReference>
<evidence type="ECO:0000313" key="8">
    <source>
        <dbReference type="Proteomes" id="UP001178507"/>
    </source>
</evidence>
<feature type="domain" description="STAS" evidence="6">
    <location>
        <begin position="487"/>
        <end position="562"/>
    </location>
</feature>
<proteinExistence type="predicted"/>
<dbReference type="Proteomes" id="UP001178507">
    <property type="component" value="Unassembled WGS sequence"/>
</dbReference>
<organism evidence="7 8">
    <name type="scientific">Effrenium voratum</name>
    <dbReference type="NCBI Taxonomy" id="2562239"/>
    <lineage>
        <taxon>Eukaryota</taxon>
        <taxon>Sar</taxon>
        <taxon>Alveolata</taxon>
        <taxon>Dinophyceae</taxon>
        <taxon>Suessiales</taxon>
        <taxon>Symbiodiniaceae</taxon>
        <taxon>Effrenium</taxon>
    </lineage>
</organism>
<evidence type="ECO:0000256" key="5">
    <source>
        <dbReference type="SAM" id="Phobius"/>
    </source>
</evidence>
<evidence type="ECO:0000256" key="3">
    <source>
        <dbReference type="ARBA" id="ARBA00022989"/>
    </source>
</evidence>
<feature type="transmembrane region" description="Helical" evidence="5">
    <location>
        <begin position="312"/>
        <end position="335"/>
    </location>
</feature>
<feature type="transmembrane region" description="Helical" evidence="5">
    <location>
        <begin position="386"/>
        <end position="404"/>
    </location>
</feature>
<dbReference type="CDD" id="cd07042">
    <property type="entry name" value="STAS_SulP_like_sulfate_transporter"/>
    <property type="match status" value="1"/>
</dbReference>
<comment type="caution">
    <text evidence="7">The sequence shown here is derived from an EMBL/GenBank/DDBJ whole genome shotgun (WGS) entry which is preliminary data.</text>
</comment>